<dbReference type="Pfam" id="PF00005">
    <property type="entry name" value="ABC_tran"/>
    <property type="match status" value="1"/>
</dbReference>
<dbReference type="GO" id="GO:0016887">
    <property type="term" value="F:ATP hydrolysis activity"/>
    <property type="evidence" value="ECO:0007669"/>
    <property type="project" value="InterPro"/>
</dbReference>
<dbReference type="Proteomes" id="UP000242263">
    <property type="component" value="Unassembled WGS sequence"/>
</dbReference>
<reference evidence="2 3" key="1">
    <citation type="submission" date="2017-12" db="EMBL/GenBank/DDBJ databases">
        <title>Phylogenetic diversity of female urinary microbiome.</title>
        <authorList>
            <person name="Thomas-White K."/>
            <person name="Wolfe A.J."/>
        </authorList>
    </citation>
    <scope>NUCLEOTIDE SEQUENCE [LARGE SCALE GENOMIC DNA]</scope>
    <source>
        <strain evidence="2 3">UMB0064</strain>
    </source>
</reference>
<dbReference type="SUPFAM" id="SSF52540">
    <property type="entry name" value="P-loop containing nucleoside triphosphate hydrolases"/>
    <property type="match status" value="1"/>
</dbReference>
<organism evidence="2 3">
    <name type="scientific">Alloscardovia omnicolens</name>
    <dbReference type="NCBI Taxonomy" id="419015"/>
    <lineage>
        <taxon>Bacteria</taxon>
        <taxon>Bacillati</taxon>
        <taxon>Actinomycetota</taxon>
        <taxon>Actinomycetes</taxon>
        <taxon>Bifidobacteriales</taxon>
        <taxon>Bifidobacteriaceae</taxon>
        <taxon>Alloscardovia</taxon>
    </lineage>
</organism>
<keyword evidence="2" id="KW-0547">Nucleotide-binding</keyword>
<sequence>MQLADNPSNAELSSTYDDVLAQLTQRDSWSLEARISDIAHGLQLDMLDFSRPMLSLSPGQQARAEMAAILLQRPEALILDEPTNHIDAQTREFLIETVSS</sequence>
<dbReference type="Gene3D" id="3.40.50.300">
    <property type="entry name" value="P-loop containing nucleotide triphosphate hydrolases"/>
    <property type="match status" value="1"/>
</dbReference>
<dbReference type="InterPro" id="IPR027417">
    <property type="entry name" value="P-loop_NTPase"/>
</dbReference>
<evidence type="ECO:0000259" key="1">
    <source>
        <dbReference type="Pfam" id="PF00005"/>
    </source>
</evidence>
<evidence type="ECO:0000313" key="3">
    <source>
        <dbReference type="Proteomes" id="UP000242263"/>
    </source>
</evidence>
<keyword evidence="2" id="KW-0067">ATP-binding</keyword>
<dbReference type="EMBL" id="PKGU01000002">
    <property type="protein sequence ID" value="PKZ15402.1"/>
    <property type="molecule type" value="Genomic_DNA"/>
</dbReference>
<dbReference type="PANTHER" id="PTHR42855">
    <property type="entry name" value="ABC TRANSPORTER ATP-BINDING SUBUNIT"/>
    <property type="match status" value="1"/>
</dbReference>
<dbReference type="InterPro" id="IPR051309">
    <property type="entry name" value="ABCF_ATPase"/>
</dbReference>
<dbReference type="PANTHER" id="PTHR42855:SF1">
    <property type="entry name" value="ABC TRANSPORTER DOMAIN-CONTAINING PROTEIN"/>
    <property type="match status" value="1"/>
</dbReference>
<dbReference type="GO" id="GO:0005524">
    <property type="term" value="F:ATP binding"/>
    <property type="evidence" value="ECO:0007669"/>
    <property type="project" value="UniProtKB-KW"/>
</dbReference>
<proteinExistence type="predicted"/>
<evidence type="ECO:0000313" key="2">
    <source>
        <dbReference type="EMBL" id="PKZ15402.1"/>
    </source>
</evidence>
<dbReference type="GeneID" id="35868269"/>
<protein>
    <submittedName>
        <fullName evidence="2">ABC transporter ATP-binding protein</fullName>
    </submittedName>
</protein>
<dbReference type="AlphaFoldDB" id="A0A2I1M5J1"/>
<dbReference type="RefSeq" id="WP_080651122.1">
    <property type="nucleotide sequence ID" value="NZ_CAMYCS010000001.1"/>
</dbReference>
<feature type="domain" description="ABC transporter" evidence="1">
    <location>
        <begin position="20"/>
        <end position="84"/>
    </location>
</feature>
<name>A0A2I1M5J1_9BIFI</name>
<accession>A0A2I1M5J1</accession>
<dbReference type="InterPro" id="IPR003439">
    <property type="entry name" value="ABC_transporter-like_ATP-bd"/>
</dbReference>
<gene>
    <name evidence="2" type="ORF">CYJ32_03225</name>
</gene>
<comment type="caution">
    <text evidence="2">The sequence shown here is derived from an EMBL/GenBank/DDBJ whole genome shotgun (WGS) entry which is preliminary data.</text>
</comment>